<reference evidence="6" key="1">
    <citation type="submission" date="2013-07" db="EMBL/GenBank/DDBJ databases">
        <authorList>
            <person name="McIlroy S."/>
        </authorList>
    </citation>
    <scope>NUCLEOTIDE SEQUENCE [LARGE SCALE GENOMIC DNA]</scope>
    <source>
        <strain evidence="6">Run_A_D11</strain>
    </source>
</reference>
<dbReference type="SUPFAM" id="SSF48657">
    <property type="entry name" value="FinO-like"/>
    <property type="match status" value="1"/>
</dbReference>
<dbReference type="GO" id="GO:0034057">
    <property type="term" value="F:RNA strand-exchange activity"/>
    <property type="evidence" value="ECO:0007669"/>
    <property type="project" value="InterPro"/>
</dbReference>
<evidence type="ECO:0000256" key="3">
    <source>
        <dbReference type="ARBA" id="ARBA00023186"/>
    </source>
</evidence>
<evidence type="ECO:0000256" key="4">
    <source>
        <dbReference type="SAM" id="MobiDB-lite"/>
    </source>
</evidence>
<dbReference type="Pfam" id="PF04352">
    <property type="entry name" value="ProQ"/>
    <property type="match status" value="1"/>
</dbReference>
<organism evidence="6 7">
    <name type="scientific">Candidatus Competibacter denitrificans Run_A_D11</name>
    <dbReference type="NCBI Taxonomy" id="1400863"/>
    <lineage>
        <taxon>Bacteria</taxon>
        <taxon>Pseudomonadati</taxon>
        <taxon>Pseudomonadota</taxon>
        <taxon>Gammaproteobacteria</taxon>
        <taxon>Candidatus Competibacteraceae</taxon>
        <taxon>Candidatus Competibacter</taxon>
    </lineage>
</organism>
<evidence type="ECO:0000256" key="1">
    <source>
        <dbReference type="ARBA" id="ARBA00022490"/>
    </source>
</evidence>
<feature type="region of interest" description="Disordered" evidence="4">
    <location>
        <begin position="74"/>
        <end position="135"/>
    </location>
</feature>
<keyword evidence="3" id="KW-0143">Chaperone</keyword>
<evidence type="ECO:0000313" key="6">
    <source>
        <dbReference type="EMBL" id="CDI04664.1"/>
    </source>
</evidence>
<dbReference type="AlphaFoldDB" id="W6MC60"/>
<dbReference type="GO" id="GO:0033592">
    <property type="term" value="F:RNA strand annealing activity"/>
    <property type="evidence" value="ECO:0007669"/>
    <property type="project" value="InterPro"/>
</dbReference>
<dbReference type="InterPro" id="IPR036442">
    <property type="entry name" value="ProQ/FinO_sf"/>
</dbReference>
<reference evidence="6" key="2">
    <citation type="submission" date="2014-03" db="EMBL/GenBank/DDBJ databases">
        <title>Candidatus Competibacter-lineage genomes retrieved from metagenomes reveal functional metabolic diversity.</title>
        <authorList>
            <person name="McIlroy S.J."/>
            <person name="Albertsen M."/>
            <person name="Andresen E.K."/>
            <person name="Saunders A.M."/>
            <person name="Kristiansen R."/>
            <person name="Stokholm-Bjerregaard M."/>
            <person name="Nielsen K.L."/>
            <person name="Nielsen P.H."/>
        </authorList>
    </citation>
    <scope>NUCLEOTIDE SEQUENCE</scope>
    <source>
        <strain evidence="6">Run_A_D11</strain>
    </source>
</reference>
<dbReference type="GO" id="GO:0010608">
    <property type="term" value="P:post-transcriptional regulation of gene expression"/>
    <property type="evidence" value="ECO:0007669"/>
    <property type="project" value="InterPro"/>
</dbReference>
<feature type="domain" description="ProQ/FinO" evidence="5">
    <location>
        <begin position="4"/>
        <end position="117"/>
    </location>
</feature>
<evidence type="ECO:0000313" key="7">
    <source>
        <dbReference type="Proteomes" id="UP000035760"/>
    </source>
</evidence>
<dbReference type="InterPro" id="IPR016103">
    <property type="entry name" value="ProQ/FinO"/>
</dbReference>
<dbReference type="OrthoDB" id="8421419at2"/>
<dbReference type="Gene3D" id="1.10.1710.10">
    <property type="entry name" value="ProQ/FinO domain"/>
    <property type="match status" value="1"/>
</dbReference>
<comment type="caution">
    <text evidence="6">The sequence shown here is derived from an EMBL/GenBank/DDBJ whole genome shotgun (WGS) entry which is preliminary data.</text>
</comment>
<dbReference type="SMART" id="SM00945">
    <property type="entry name" value="ProQ"/>
    <property type="match status" value="1"/>
</dbReference>
<dbReference type="GO" id="GO:0005829">
    <property type="term" value="C:cytosol"/>
    <property type="evidence" value="ECO:0007669"/>
    <property type="project" value="TreeGrafter"/>
</dbReference>
<accession>W6MC60</accession>
<dbReference type="RefSeq" id="WP_048677020.1">
    <property type="nucleotide sequence ID" value="NZ_CBTJ020000114.1"/>
</dbReference>
<dbReference type="EMBL" id="CBTJ020000114">
    <property type="protein sequence ID" value="CDI04664.1"/>
    <property type="molecule type" value="Genomic_DNA"/>
</dbReference>
<evidence type="ECO:0000259" key="5">
    <source>
        <dbReference type="SMART" id="SM00945"/>
    </source>
</evidence>
<evidence type="ECO:0000256" key="2">
    <source>
        <dbReference type="ARBA" id="ARBA00022884"/>
    </source>
</evidence>
<dbReference type="Proteomes" id="UP000035760">
    <property type="component" value="Unassembled WGS sequence"/>
</dbReference>
<keyword evidence="1" id="KW-0963">Cytoplasm</keyword>
<keyword evidence="7" id="KW-1185">Reference proteome</keyword>
<proteinExistence type="predicted"/>
<dbReference type="PANTHER" id="PTHR38106:SF1">
    <property type="entry name" value="RNA CHAPERONE PROQ"/>
    <property type="match status" value="1"/>
</dbReference>
<dbReference type="PANTHER" id="PTHR38106">
    <property type="entry name" value="RNA CHAPERONE PROQ"/>
    <property type="match status" value="1"/>
</dbReference>
<keyword evidence="2" id="KW-0694">RNA-binding</keyword>
<name>W6MC60_9GAMM</name>
<sequence length="160" mass="17096">MAYDVNSILDRLCAAFPACFSRSAPKPLKIGLGEELMALAGVHPALADLTRTRIRRALKVYTGAPAYRKALKRGGPRYDLAGQPAGEVTPEQQTFAQTPRVPKPPADADAAADATAPPRPRHSPPAPRRDENAEQALLKEVIAMAVPGKLDVTLKINQGV</sequence>
<protein>
    <recommendedName>
        <fullName evidence="5">ProQ/FinO domain-containing protein</fullName>
    </recommendedName>
</protein>
<gene>
    <name evidence="6" type="ORF">BN873_p20044</name>
</gene>
<feature type="compositionally biased region" description="Low complexity" evidence="4">
    <location>
        <begin position="107"/>
        <end position="116"/>
    </location>
</feature>
<dbReference type="InterPro" id="IPR023529">
    <property type="entry name" value="ProQ"/>
</dbReference>